<dbReference type="Proteomes" id="UP001066276">
    <property type="component" value="Chromosome 3_1"/>
</dbReference>
<reference evidence="2" key="1">
    <citation type="journal article" date="2022" name="bioRxiv">
        <title>Sequencing and chromosome-scale assembly of the giantPleurodeles waltlgenome.</title>
        <authorList>
            <person name="Brown T."/>
            <person name="Elewa A."/>
            <person name="Iarovenko S."/>
            <person name="Subramanian E."/>
            <person name="Araus A.J."/>
            <person name="Petzold A."/>
            <person name="Susuki M."/>
            <person name="Suzuki K.-i.T."/>
            <person name="Hayashi T."/>
            <person name="Toyoda A."/>
            <person name="Oliveira C."/>
            <person name="Osipova E."/>
            <person name="Leigh N.D."/>
            <person name="Simon A."/>
            <person name="Yun M.H."/>
        </authorList>
    </citation>
    <scope>NUCLEOTIDE SEQUENCE</scope>
    <source>
        <strain evidence="2">20211129_DDA</strain>
        <tissue evidence="2">Liver</tissue>
    </source>
</reference>
<gene>
    <name evidence="2" type="ORF">NDU88_001585</name>
</gene>
<proteinExistence type="predicted"/>
<dbReference type="AlphaFoldDB" id="A0AAV7U795"/>
<feature type="region of interest" description="Disordered" evidence="1">
    <location>
        <begin position="48"/>
        <end position="79"/>
    </location>
</feature>
<comment type="caution">
    <text evidence="2">The sequence shown here is derived from an EMBL/GenBank/DDBJ whole genome shotgun (WGS) entry which is preliminary data.</text>
</comment>
<sequence>MLGRVRRLLGCWPGWGPWSGCTSRNSNRKTAGSLVAADGYGQLRMASQKHSKKEASLKDLFTKTPAKKTVQSGAPDVQS</sequence>
<organism evidence="2 3">
    <name type="scientific">Pleurodeles waltl</name>
    <name type="common">Iberian ribbed newt</name>
    <dbReference type="NCBI Taxonomy" id="8319"/>
    <lineage>
        <taxon>Eukaryota</taxon>
        <taxon>Metazoa</taxon>
        <taxon>Chordata</taxon>
        <taxon>Craniata</taxon>
        <taxon>Vertebrata</taxon>
        <taxon>Euteleostomi</taxon>
        <taxon>Amphibia</taxon>
        <taxon>Batrachia</taxon>
        <taxon>Caudata</taxon>
        <taxon>Salamandroidea</taxon>
        <taxon>Salamandridae</taxon>
        <taxon>Pleurodelinae</taxon>
        <taxon>Pleurodeles</taxon>
    </lineage>
</organism>
<evidence type="ECO:0000313" key="3">
    <source>
        <dbReference type="Proteomes" id="UP001066276"/>
    </source>
</evidence>
<dbReference type="EMBL" id="JANPWB010000005">
    <property type="protein sequence ID" value="KAJ1184782.1"/>
    <property type="molecule type" value="Genomic_DNA"/>
</dbReference>
<evidence type="ECO:0000313" key="2">
    <source>
        <dbReference type="EMBL" id="KAJ1184782.1"/>
    </source>
</evidence>
<keyword evidence="3" id="KW-1185">Reference proteome</keyword>
<accession>A0AAV7U795</accession>
<feature type="compositionally biased region" description="Polar residues" evidence="1">
    <location>
        <begin position="69"/>
        <end position="79"/>
    </location>
</feature>
<evidence type="ECO:0000256" key="1">
    <source>
        <dbReference type="SAM" id="MobiDB-lite"/>
    </source>
</evidence>
<name>A0AAV7U795_PLEWA</name>
<protein>
    <submittedName>
        <fullName evidence="2">Uncharacterized protein</fullName>
    </submittedName>
</protein>